<name>A0ACC2I1Y6_9PLEO</name>
<organism evidence="1 2">
    <name type="scientific">Boeremia exigua</name>
    <dbReference type="NCBI Taxonomy" id="749465"/>
    <lineage>
        <taxon>Eukaryota</taxon>
        <taxon>Fungi</taxon>
        <taxon>Dikarya</taxon>
        <taxon>Ascomycota</taxon>
        <taxon>Pezizomycotina</taxon>
        <taxon>Dothideomycetes</taxon>
        <taxon>Pleosporomycetidae</taxon>
        <taxon>Pleosporales</taxon>
        <taxon>Pleosporineae</taxon>
        <taxon>Didymellaceae</taxon>
        <taxon>Boeremia</taxon>
    </lineage>
</organism>
<proteinExistence type="predicted"/>
<keyword evidence="2" id="KW-1185">Reference proteome</keyword>
<gene>
    <name evidence="1" type="ORF">OPT61_g7523</name>
</gene>
<sequence length="370" mass="41769">MGRHRRPLRHRLQSHNGKHHHGARPIHHRTGPAHDLHRSRYGAVYLPPRDGVRAAGHGAAERSVWAPDGPIIGGFMAFRTTWRWMFWATSIFQAVMIAVAIPTFHETYAPTILARKAARLRKDTRDDRYYAQHERAVAGRPIVSVLSQALTRPLRLLAFHPIIQITSLISAVEYGILYIVLATFADLWTKQYGQSVEISGLHYLAIALGEISASQVGGSIMDRYYRRKQRQHPDGELAPEHRIPLTFPGVVIATIGFLIYAWTAAYRVHWLAVDIGIFIALFGMQFSGIPMQAYTMDVYREHTSSAMAATQFLRSLTAFLFPLFAPKVYEAMGYGWGNTMLALMTLLFGASPVVLWIWGARLRQRAQSTE</sequence>
<evidence type="ECO:0000313" key="1">
    <source>
        <dbReference type="EMBL" id="KAJ8109347.1"/>
    </source>
</evidence>
<dbReference type="EMBL" id="JAPHNI010000624">
    <property type="protein sequence ID" value="KAJ8109347.1"/>
    <property type="molecule type" value="Genomic_DNA"/>
</dbReference>
<reference evidence="1" key="1">
    <citation type="submission" date="2022-11" db="EMBL/GenBank/DDBJ databases">
        <title>Genome Sequence of Boeremia exigua.</title>
        <authorList>
            <person name="Buettner E."/>
        </authorList>
    </citation>
    <scope>NUCLEOTIDE SEQUENCE</scope>
    <source>
        <strain evidence="1">CU02</strain>
    </source>
</reference>
<protein>
    <submittedName>
        <fullName evidence="1">Uncharacterized protein</fullName>
    </submittedName>
</protein>
<evidence type="ECO:0000313" key="2">
    <source>
        <dbReference type="Proteomes" id="UP001153331"/>
    </source>
</evidence>
<comment type="caution">
    <text evidence="1">The sequence shown here is derived from an EMBL/GenBank/DDBJ whole genome shotgun (WGS) entry which is preliminary data.</text>
</comment>
<accession>A0ACC2I1Y6</accession>
<dbReference type="Proteomes" id="UP001153331">
    <property type="component" value="Unassembled WGS sequence"/>
</dbReference>